<comment type="caution">
    <text evidence="7">The sequence shown here is derived from an EMBL/GenBank/DDBJ whole genome shotgun (WGS) entry which is preliminary data.</text>
</comment>
<evidence type="ECO:0000256" key="4">
    <source>
        <dbReference type="SAM" id="Coils"/>
    </source>
</evidence>
<feature type="active site" description="Phosphocysteine intermediate" evidence="2">
    <location>
        <position position="551"/>
    </location>
</feature>
<sequence>MVGWLVCVVRSVPVAECFPIDSRRESLRGGDDVEWSARVFFRREFGWRSLVTVEMRCREKSISNRALSCSGRRIYHQFYDFRFCTCAIRDLERLHHRITLIPLAEEPKINLDLAIMENYNGMGPGESWPLSWTPVEKSPVKRNKDYSYLLLPSELMIAEGLAVVLVNMDIAGTVLVTNYRLIFIGEDGKVVPLGTIPLGTIENAQLSTVKGPQSTPRNAARVGYRGPIRHLLEVVGKDMRKIAYCFRPNSEQRESVFKAMTKFLLSPTLWDLYAFSSGLPPAFQSGDPMSRLHAEYTRILTGTDNKTDGPTNTSGSMRSSTPVKPGKSWWRISEVNLGYTMCATYPSRLIVPCSVSDEDIQQVMSFRARARIPAVVWRHGGNGAVLARSAQPLVGFLHSTRSPCDEKLLAGLCPPLGGSSSPPRKLYVADARPRTNAIANGALGGGTESPAHYPHIEVVFLGIENIHFMRESFTKLRDYLDTHGSASSDGSSSLLRAGDWAWGGASASSMASAVTALGQSGWLYYVHTILSNAAWIAGRVVMEGASVLVHCSDGWDRTTQLISLAQILLDPYYRTFRGFQALVEKDWLAFGHPFADRLGVPTFTGGNYTVEGLGHTPSESSAPVRNGPSSAFASSAPGAVRVTNNNESPVFLQWADCVAQLIRLYPRAFEFSLAFLVEFFDSVLSCRFGNFLCNSEKERVQANISDSTADIWTYLEKARSGGRAQHEHYNMLYEAGKHTGALLPPAAALTPSLWTEFYLRWSCPYGLNFKGCMPTGWGQGGDIENEARKSARSMSVLKTGKERAEMKLLEAQITKLALEEQLKAERQQKLAAITEAGQAQQETAALRRVLQAMGCKVRISKAHSGGNYSEGEILYEEDIEDKTDGSPHDQPDVDLNRTEPLAVSILLEGDSTAFHIRRACGVDGALSCSNVQTGDVCKWPQGRCARLGSAFLGLKADFQALQQLSILDCYFDPEHKGSTSSGIATSSQTPVVT</sequence>
<gene>
    <name evidence="7" type="ORF">AXG93_4413s1000</name>
</gene>
<evidence type="ECO:0000256" key="1">
    <source>
        <dbReference type="ARBA" id="ARBA00007471"/>
    </source>
</evidence>
<name>A0A176W1H4_MARPO</name>
<organism evidence="7 8">
    <name type="scientific">Marchantia polymorpha subsp. ruderalis</name>
    <dbReference type="NCBI Taxonomy" id="1480154"/>
    <lineage>
        <taxon>Eukaryota</taxon>
        <taxon>Viridiplantae</taxon>
        <taxon>Streptophyta</taxon>
        <taxon>Embryophyta</taxon>
        <taxon>Marchantiophyta</taxon>
        <taxon>Marchantiopsida</taxon>
        <taxon>Marchantiidae</taxon>
        <taxon>Marchantiales</taxon>
        <taxon>Marchantiaceae</taxon>
        <taxon>Marchantia</taxon>
    </lineage>
</organism>
<dbReference type="GO" id="GO:0005737">
    <property type="term" value="C:cytoplasm"/>
    <property type="evidence" value="ECO:0007669"/>
    <property type="project" value="TreeGrafter"/>
</dbReference>
<evidence type="ECO:0000256" key="2">
    <source>
        <dbReference type="PIRSR" id="PIRSR630564-1"/>
    </source>
</evidence>
<dbReference type="EMBL" id="LVLJ01002028">
    <property type="protein sequence ID" value="OAE26918.1"/>
    <property type="molecule type" value="Genomic_DNA"/>
</dbReference>
<evidence type="ECO:0000256" key="5">
    <source>
        <dbReference type="SAM" id="MobiDB-lite"/>
    </source>
</evidence>
<dbReference type="InterPro" id="IPR029021">
    <property type="entry name" value="Prot-tyrosine_phosphatase-like"/>
</dbReference>
<feature type="domain" description="Myotubularin phosphatase" evidence="6">
    <location>
        <begin position="286"/>
        <end position="758"/>
    </location>
</feature>
<reference evidence="7" key="1">
    <citation type="submission" date="2016-03" db="EMBL/GenBank/DDBJ databases">
        <title>Mechanisms controlling the formation of the plant cell surface in tip-growing cells are functionally conserved among land plants.</title>
        <authorList>
            <person name="Honkanen S."/>
            <person name="Jones V.A."/>
            <person name="Morieri G."/>
            <person name="Champion C."/>
            <person name="Hetherington A.J."/>
            <person name="Kelly S."/>
            <person name="Saint-Marcoux D."/>
            <person name="Proust H."/>
            <person name="Prescott H."/>
            <person name="Dolan L."/>
        </authorList>
    </citation>
    <scope>NUCLEOTIDE SEQUENCE [LARGE SCALE GENOMIC DNA]</scope>
    <source>
        <tissue evidence="7">Whole gametophyte</tissue>
    </source>
</reference>
<dbReference type="Gene3D" id="2.30.29.30">
    <property type="entry name" value="Pleckstrin-homology domain (PH domain)/Phosphotyrosine-binding domain (PTB)"/>
    <property type="match status" value="1"/>
</dbReference>
<dbReference type="PROSITE" id="PS51339">
    <property type="entry name" value="PPASE_MYOTUBULARIN"/>
    <property type="match status" value="1"/>
</dbReference>
<dbReference type="PANTHER" id="PTHR10807:SF8">
    <property type="entry name" value="PHOSPHATIDYLINOSITOL-3-PHOSPHATE PHOSPHATASE"/>
    <property type="match status" value="1"/>
</dbReference>
<keyword evidence="8" id="KW-1185">Reference proteome</keyword>
<accession>A0A176W1H4</accession>
<evidence type="ECO:0000313" key="8">
    <source>
        <dbReference type="Proteomes" id="UP000077202"/>
    </source>
</evidence>
<dbReference type="InterPro" id="IPR010569">
    <property type="entry name" value="Myotubularin-like_Pase_dom"/>
</dbReference>
<feature type="region of interest" description="Disordered" evidence="5">
    <location>
        <begin position="301"/>
        <end position="322"/>
    </location>
</feature>
<dbReference type="InterPro" id="IPR011993">
    <property type="entry name" value="PH-like_dom_sf"/>
</dbReference>
<dbReference type="SUPFAM" id="SSF50729">
    <property type="entry name" value="PH domain-like"/>
    <property type="match status" value="1"/>
</dbReference>
<dbReference type="CDD" id="cd14507">
    <property type="entry name" value="PTP-MTM-like"/>
    <property type="match status" value="1"/>
</dbReference>
<dbReference type="SUPFAM" id="SSF52799">
    <property type="entry name" value="(Phosphotyrosine protein) phosphatases II"/>
    <property type="match status" value="1"/>
</dbReference>
<dbReference type="AlphaFoldDB" id="A0A176W1H4"/>
<dbReference type="InterPro" id="IPR016130">
    <property type="entry name" value="Tyr_Pase_AS"/>
</dbReference>
<protein>
    <recommendedName>
        <fullName evidence="6">Myotubularin phosphatase domain-containing protein</fullName>
    </recommendedName>
</protein>
<dbReference type="PANTHER" id="PTHR10807">
    <property type="entry name" value="MYOTUBULARIN-RELATED"/>
    <property type="match status" value="1"/>
</dbReference>
<dbReference type="GO" id="GO:0046856">
    <property type="term" value="P:phosphatidylinositol dephosphorylation"/>
    <property type="evidence" value="ECO:0007669"/>
    <property type="project" value="TreeGrafter"/>
</dbReference>
<feature type="binding site" evidence="3">
    <location>
        <begin position="465"/>
        <end position="466"/>
    </location>
    <ligand>
        <name>substrate</name>
    </ligand>
</feature>
<feature type="binding site" evidence="3">
    <location>
        <begin position="551"/>
        <end position="557"/>
    </location>
    <ligand>
        <name>substrate</name>
    </ligand>
</feature>
<evidence type="ECO:0000256" key="3">
    <source>
        <dbReference type="PIRSR" id="PIRSR630564-2"/>
    </source>
</evidence>
<comment type="similarity">
    <text evidence="1">Belongs to the protein-tyrosine phosphatase family. Non-receptor class myotubularin subfamily.</text>
</comment>
<dbReference type="GO" id="GO:0004438">
    <property type="term" value="F:phosphatidylinositol-3-phosphate phosphatase activity"/>
    <property type="evidence" value="ECO:0007669"/>
    <property type="project" value="TreeGrafter"/>
</dbReference>
<keyword evidence="4" id="KW-0175">Coiled coil</keyword>
<dbReference type="GO" id="GO:0106018">
    <property type="term" value="F:phosphatidylinositol-3,5-bisphosphate phosphatase activity"/>
    <property type="evidence" value="ECO:0007669"/>
    <property type="project" value="TreeGrafter"/>
</dbReference>
<proteinExistence type="inferred from homology"/>
<dbReference type="PROSITE" id="PS00383">
    <property type="entry name" value="TYR_PHOSPHATASE_1"/>
    <property type="match status" value="1"/>
</dbReference>
<evidence type="ECO:0000259" key="6">
    <source>
        <dbReference type="PROSITE" id="PS51339"/>
    </source>
</evidence>
<feature type="coiled-coil region" evidence="4">
    <location>
        <begin position="801"/>
        <end position="828"/>
    </location>
</feature>
<dbReference type="Pfam" id="PF06602">
    <property type="entry name" value="Myotub-related"/>
    <property type="match status" value="1"/>
</dbReference>
<dbReference type="Proteomes" id="UP000077202">
    <property type="component" value="Unassembled WGS sequence"/>
</dbReference>
<evidence type="ECO:0000313" key="7">
    <source>
        <dbReference type="EMBL" id="OAE26918.1"/>
    </source>
</evidence>
<dbReference type="InterPro" id="IPR030564">
    <property type="entry name" value="Myotubularin"/>
</dbReference>